<gene>
    <name evidence="2" type="ORF">CC78DRAFT_584637</name>
</gene>
<proteinExistence type="predicted"/>
<dbReference type="AlphaFoldDB" id="A0A9P4N6I1"/>
<comment type="caution">
    <text evidence="2">The sequence shown here is derived from an EMBL/GenBank/DDBJ whole genome shotgun (WGS) entry which is preliminary data.</text>
</comment>
<evidence type="ECO:0000256" key="1">
    <source>
        <dbReference type="SAM" id="MobiDB-lite"/>
    </source>
</evidence>
<keyword evidence="3" id="KW-1185">Reference proteome</keyword>
<evidence type="ECO:0000313" key="3">
    <source>
        <dbReference type="Proteomes" id="UP000800093"/>
    </source>
</evidence>
<dbReference type="Proteomes" id="UP000800093">
    <property type="component" value="Unassembled WGS sequence"/>
</dbReference>
<accession>A0A9P4N6I1</accession>
<sequence length="199" mass="22320">MVAEELEKENDIWRRCFDIKGTQLLPLFYNGLAFYGQRRVQAFDGAKCEGLERANYYAGDSQTALRDWPHEETPGTVKGLCWDKDRASRGWTLEAQALPDRLRGPGNRPPKGLRGARDASISMQAFPDDAMNRTSPPAVHIRHRQSPDGTLALNSAPSPTLFDSCHRPARQKPRFTDTREKRQSQSAEAKAVRPTTAQA</sequence>
<reference evidence="3" key="1">
    <citation type="journal article" date="2020" name="Stud. Mycol.">
        <title>101 Dothideomycetes genomes: A test case for predicting lifestyles and emergence of pathogens.</title>
        <authorList>
            <person name="Haridas S."/>
            <person name="Albert R."/>
            <person name="Binder M."/>
            <person name="Bloem J."/>
            <person name="LaButti K."/>
            <person name="Salamov A."/>
            <person name="Andreopoulos B."/>
            <person name="Baker S."/>
            <person name="Barry K."/>
            <person name="Bills G."/>
            <person name="Bluhm B."/>
            <person name="Cannon C."/>
            <person name="Castanera R."/>
            <person name="Culley D."/>
            <person name="Daum C."/>
            <person name="Ezra D."/>
            <person name="Gonzalez J."/>
            <person name="Henrissat B."/>
            <person name="Kuo A."/>
            <person name="Liang C."/>
            <person name="Lipzen A."/>
            <person name="Lutzoni F."/>
            <person name="Magnuson J."/>
            <person name="Mondo S."/>
            <person name="Nolan M."/>
            <person name="Ohm R."/>
            <person name="Pangilinan J."/>
            <person name="Park H.-J."/>
            <person name="Ramirez L."/>
            <person name="Alfaro M."/>
            <person name="Sun H."/>
            <person name="Tritt A."/>
            <person name="Yoshinaga Y."/>
            <person name="Zwiers L.-H."/>
            <person name="Turgeon B."/>
            <person name="Goodwin S."/>
            <person name="Spatafora J."/>
            <person name="Crous P."/>
            <person name="Grigoriev I."/>
        </authorList>
    </citation>
    <scope>NUCLEOTIDE SEQUENCE [LARGE SCALE GENOMIC DNA]</scope>
    <source>
        <strain evidence="3">CBS 304.66</strain>
    </source>
</reference>
<evidence type="ECO:0000313" key="2">
    <source>
        <dbReference type="EMBL" id="KAF2260636.1"/>
    </source>
</evidence>
<organism evidence="2 3">
    <name type="scientific">Lojkania enalia</name>
    <dbReference type="NCBI Taxonomy" id="147567"/>
    <lineage>
        <taxon>Eukaryota</taxon>
        <taxon>Fungi</taxon>
        <taxon>Dikarya</taxon>
        <taxon>Ascomycota</taxon>
        <taxon>Pezizomycotina</taxon>
        <taxon>Dothideomycetes</taxon>
        <taxon>Pleosporomycetidae</taxon>
        <taxon>Pleosporales</taxon>
        <taxon>Pleosporales incertae sedis</taxon>
        <taxon>Lojkania</taxon>
    </lineage>
</organism>
<protein>
    <submittedName>
        <fullName evidence="2">Uncharacterized protein</fullName>
    </submittedName>
</protein>
<feature type="region of interest" description="Disordered" evidence="1">
    <location>
        <begin position="148"/>
        <end position="199"/>
    </location>
</feature>
<dbReference type="EMBL" id="ML986676">
    <property type="protein sequence ID" value="KAF2260636.1"/>
    <property type="molecule type" value="Genomic_DNA"/>
</dbReference>
<feature type="compositionally biased region" description="Basic and acidic residues" evidence="1">
    <location>
        <begin position="174"/>
        <end position="183"/>
    </location>
</feature>
<name>A0A9P4N6I1_9PLEO</name>